<dbReference type="InterPro" id="IPR001610">
    <property type="entry name" value="PAC"/>
</dbReference>
<feature type="domain" description="PAS" evidence="4">
    <location>
        <begin position="7"/>
        <end position="56"/>
    </location>
</feature>
<dbReference type="InterPro" id="IPR002645">
    <property type="entry name" value="STAS_dom"/>
</dbReference>
<evidence type="ECO:0000313" key="7">
    <source>
        <dbReference type="EMBL" id="APC47950.1"/>
    </source>
</evidence>
<evidence type="ECO:0000256" key="1">
    <source>
        <dbReference type="ARBA" id="ARBA00022630"/>
    </source>
</evidence>
<dbReference type="Pfam" id="PF01740">
    <property type="entry name" value="STAS"/>
    <property type="match status" value="1"/>
</dbReference>
<keyword evidence="3" id="KW-0157">Chromophore</keyword>
<dbReference type="SMART" id="SM00091">
    <property type="entry name" value="PAS"/>
    <property type="match status" value="1"/>
</dbReference>
<dbReference type="PROSITE" id="PS50113">
    <property type="entry name" value="PAC"/>
    <property type="match status" value="1"/>
</dbReference>
<dbReference type="InterPro" id="IPR000014">
    <property type="entry name" value="PAS"/>
</dbReference>
<dbReference type="PROSITE" id="PS50801">
    <property type="entry name" value="STAS"/>
    <property type="match status" value="1"/>
</dbReference>
<name>A0AAC9NKJ6_VIRHA</name>
<dbReference type="Gene3D" id="3.30.750.24">
    <property type="entry name" value="STAS domain"/>
    <property type="match status" value="1"/>
</dbReference>
<evidence type="ECO:0000313" key="8">
    <source>
        <dbReference type="EMBL" id="MBD1224539.1"/>
    </source>
</evidence>
<dbReference type="InterPro" id="IPR035965">
    <property type="entry name" value="PAS-like_dom_sf"/>
</dbReference>
<evidence type="ECO:0000259" key="6">
    <source>
        <dbReference type="PROSITE" id="PS50801"/>
    </source>
</evidence>
<dbReference type="AlphaFoldDB" id="A0AAC9NKJ6"/>
<dbReference type="CDD" id="cd00130">
    <property type="entry name" value="PAS"/>
    <property type="match status" value="1"/>
</dbReference>
<dbReference type="KEGG" id="vhl:BME96_07085"/>
<organism evidence="7 9">
    <name type="scientific">Virgibacillus halodenitrificans</name>
    <name type="common">Bacillus halodenitrificans</name>
    <dbReference type="NCBI Taxonomy" id="1482"/>
    <lineage>
        <taxon>Bacteria</taxon>
        <taxon>Bacillati</taxon>
        <taxon>Bacillota</taxon>
        <taxon>Bacilli</taxon>
        <taxon>Bacillales</taxon>
        <taxon>Bacillaceae</taxon>
        <taxon>Virgibacillus</taxon>
    </lineage>
</organism>
<evidence type="ECO:0000259" key="4">
    <source>
        <dbReference type="PROSITE" id="PS50112"/>
    </source>
</evidence>
<feature type="domain" description="STAS" evidence="6">
    <location>
        <begin position="144"/>
        <end position="255"/>
    </location>
</feature>
<feature type="domain" description="PAC" evidence="5">
    <location>
        <begin position="81"/>
        <end position="135"/>
    </location>
</feature>
<keyword evidence="1" id="KW-0285">Flavoprotein</keyword>
<evidence type="ECO:0000259" key="5">
    <source>
        <dbReference type="PROSITE" id="PS50113"/>
    </source>
</evidence>
<dbReference type="NCBIfam" id="TIGR00229">
    <property type="entry name" value="sensory_box"/>
    <property type="match status" value="1"/>
</dbReference>
<dbReference type="RefSeq" id="WP_071648760.1">
    <property type="nucleotide sequence ID" value="NZ_CP017962.1"/>
</dbReference>
<sequence>MEVHKKSLHLFEKALNFTKVGLVITDPAQKDNPIIFVNEGFLNMTGYSKEEIVGNNCRFLQGVDTDTESVQKVRDAIKNKQSITIQLYNYKKDGTGFWNELSIDPMWLEEEQELYFVGVQKDVTIEKEQSRLLDNTLKEMELVSTPIVPITNNASILPIIGDFNDNRYEIMFNKVSSYLETAEEDYLIVDLSGLHEVDTYIASKFLKLQQLVSLMGKELVVAGMRPELAAKTTSIQGSFTNLSTFHNVKTAIEYLQRK</sequence>
<evidence type="ECO:0000256" key="2">
    <source>
        <dbReference type="ARBA" id="ARBA00022643"/>
    </source>
</evidence>
<dbReference type="SUPFAM" id="SSF52091">
    <property type="entry name" value="SpoIIaa-like"/>
    <property type="match status" value="1"/>
</dbReference>
<dbReference type="PANTHER" id="PTHR47429">
    <property type="entry name" value="PROTEIN TWIN LOV 1"/>
    <property type="match status" value="1"/>
</dbReference>
<evidence type="ECO:0000313" key="9">
    <source>
        <dbReference type="Proteomes" id="UP000182945"/>
    </source>
</evidence>
<dbReference type="EMBL" id="CP017962">
    <property type="protein sequence ID" value="APC47950.1"/>
    <property type="molecule type" value="Genomic_DNA"/>
</dbReference>
<keyword evidence="2" id="KW-0288">FMN</keyword>
<dbReference type="CDD" id="cd07041">
    <property type="entry name" value="STAS_RsbR_RsbS_like"/>
    <property type="match status" value="1"/>
</dbReference>
<reference evidence="7 9" key="1">
    <citation type="submission" date="2016-11" db="EMBL/GenBank/DDBJ databases">
        <title>Complete genome sequencing of Virgibacillus halodenitrificans PDB-F2.</title>
        <authorList>
            <person name="Sun Z."/>
            <person name="Zhou Y."/>
            <person name="Li H."/>
        </authorList>
    </citation>
    <scope>NUCLEOTIDE SEQUENCE [LARGE SCALE GENOMIC DNA]</scope>
    <source>
        <strain evidence="7 9">PDB-F2</strain>
    </source>
</reference>
<keyword evidence="10" id="KW-1185">Reference proteome</keyword>
<evidence type="ECO:0000313" key="10">
    <source>
        <dbReference type="Proteomes" id="UP000621631"/>
    </source>
</evidence>
<dbReference type="InterPro" id="IPR000700">
    <property type="entry name" value="PAS-assoc_C"/>
</dbReference>
<dbReference type="PANTHER" id="PTHR47429:SF2">
    <property type="entry name" value="PROTEIN TWIN LOV 1"/>
    <property type="match status" value="1"/>
</dbReference>
<dbReference type="SUPFAM" id="SSF55785">
    <property type="entry name" value="PYP-like sensor domain (PAS domain)"/>
    <property type="match status" value="1"/>
</dbReference>
<dbReference type="Proteomes" id="UP000621631">
    <property type="component" value="Unassembled WGS sequence"/>
</dbReference>
<evidence type="ECO:0000256" key="3">
    <source>
        <dbReference type="ARBA" id="ARBA00022991"/>
    </source>
</evidence>
<dbReference type="InterPro" id="IPR036513">
    <property type="entry name" value="STAS_dom_sf"/>
</dbReference>
<dbReference type="Gene3D" id="3.30.450.20">
    <property type="entry name" value="PAS domain"/>
    <property type="match status" value="1"/>
</dbReference>
<dbReference type="GeneID" id="71514148"/>
<dbReference type="SMART" id="SM00086">
    <property type="entry name" value="PAC"/>
    <property type="match status" value="1"/>
</dbReference>
<dbReference type="EMBL" id="JACWEZ010000019">
    <property type="protein sequence ID" value="MBD1224539.1"/>
    <property type="molecule type" value="Genomic_DNA"/>
</dbReference>
<accession>A0AAC9NKJ6</accession>
<proteinExistence type="predicted"/>
<dbReference type="PROSITE" id="PS50112">
    <property type="entry name" value="PAS"/>
    <property type="match status" value="1"/>
</dbReference>
<gene>
    <name evidence="7" type="ORF">BME96_07085</name>
    <name evidence="8" type="ORF">IC602_18140</name>
</gene>
<dbReference type="Proteomes" id="UP000182945">
    <property type="component" value="Chromosome"/>
</dbReference>
<reference evidence="8 10" key="2">
    <citation type="submission" date="2020-09" db="EMBL/GenBank/DDBJ databases">
        <title>Draft Genome Sequences of Oil-Oxidizing Bacteria Halomonas titanicae, Marinobacter lutaoensis, and Virgibacillus halodenitrificans Isolated from Highly Saline Environments.</title>
        <authorList>
            <person name="Grouzdev D.S."/>
            <person name="Sokolova D.S."/>
            <person name="Semenova E.M."/>
            <person name="Borzenkov I.A."/>
            <person name="Bidzhieva S.K."/>
            <person name="Poltaraus A.B."/>
            <person name="Nazina T.N."/>
        </authorList>
    </citation>
    <scope>NUCLEOTIDE SEQUENCE [LARGE SCALE GENOMIC DNA]</scope>
    <source>
        <strain evidence="8 10">VKM B-3472D</strain>
    </source>
</reference>
<dbReference type="Pfam" id="PF13426">
    <property type="entry name" value="PAS_9"/>
    <property type="match status" value="1"/>
</dbReference>
<protein>
    <submittedName>
        <fullName evidence="7">Biphenyl 2,3-dioxygenase</fullName>
    </submittedName>
    <submittedName>
        <fullName evidence="8">PAS domain-containing protein</fullName>
    </submittedName>
</protein>